<gene>
    <name evidence="2" type="ORF">DYU05_14190</name>
</gene>
<evidence type="ECO:0000313" key="3">
    <source>
        <dbReference type="Proteomes" id="UP000260823"/>
    </source>
</evidence>
<name>A0A3E2NQL0_9SPHI</name>
<sequence length="269" mass="29867">MFKSSKIVLLVACILLSFGAKAQNTAADTARIITFKINISQLKRERTIRVYLPAGYASSKKKYPVIYMHDGQNLFSDVKAPYGNWYIDSAMKAVPASKQSIIVGIYHGDKYRITEYSPYDSKYGKAEGDAYLEFMVKTLKPHIDSLYRTLTGVKHTAIIGSSMGGLISMYAIIKYPGVFGTAGVLSPSFWLNPRIYQVAAGVNKKAKIFLSCGDQEGNEVADVMKMDTVLLAGGLTRINVPAPLIIKGAKHNEAQWQQVFVKFYAWLMH</sequence>
<protein>
    <submittedName>
        <fullName evidence="2">Alpha/beta hydrolase</fullName>
    </submittedName>
</protein>
<dbReference type="InterPro" id="IPR029058">
    <property type="entry name" value="AB_hydrolase_fold"/>
</dbReference>
<keyword evidence="3" id="KW-1185">Reference proteome</keyword>
<dbReference type="Proteomes" id="UP000260823">
    <property type="component" value="Unassembled WGS sequence"/>
</dbReference>
<dbReference type="Pfam" id="PF00756">
    <property type="entry name" value="Esterase"/>
    <property type="match status" value="1"/>
</dbReference>
<accession>A0A3E2NQL0</accession>
<reference evidence="2 3" key="1">
    <citation type="submission" date="2018-08" db="EMBL/GenBank/DDBJ databases">
        <title>Mucilaginibacter terrae sp. nov., isolated from manganese diggings.</title>
        <authorList>
            <person name="Huang Y."/>
            <person name="Zhou Z."/>
        </authorList>
    </citation>
    <scope>NUCLEOTIDE SEQUENCE [LARGE SCALE GENOMIC DNA]</scope>
    <source>
        <strain evidence="2 3">ZH6</strain>
    </source>
</reference>
<dbReference type="PANTHER" id="PTHR48098:SF6">
    <property type="entry name" value="FERRI-BACILLIBACTIN ESTERASE BESA"/>
    <property type="match status" value="1"/>
</dbReference>
<comment type="caution">
    <text evidence="2">The sequence shown here is derived from an EMBL/GenBank/DDBJ whole genome shotgun (WGS) entry which is preliminary data.</text>
</comment>
<keyword evidence="2" id="KW-0378">Hydrolase</keyword>
<keyword evidence="1" id="KW-0732">Signal</keyword>
<dbReference type="PANTHER" id="PTHR48098">
    <property type="entry name" value="ENTEROCHELIN ESTERASE-RELATED"/>
    <property type="match status" value="1"/>
</dbReference>
<proteinExistence type="predicted"/>
<dbReference type="InterPro" id="IPR050583">
    <property type="entry name" value="Mycobacterial_A85_antigen"/>
</dbReference>
<dbReference type="EMBL" id="QWDE01000002">
    <property type="protein sequence ID" value="RFZ83282.1"/>
    <property type="molecule type" value="Genomic_DNA"/>
</dbReference>
<organism evidence="2 3">
    <name type="scientific">Mucilaginibacter terrenus</name>
    <dbReference type="NCBI Taxonomy" id="2482727"/>
    <lineage>
        <taxon>Bacteria</taxon>
        <taxon>Pseudomonadati</taxon>
        <taxon>Bacteroidota</taxon>
        <taxon>Sphingobacteriia</taxon>
        <taxon>Sphingobacteriales</taxon>
        <taxon>Sphingobacteriaceae</taxon>
        <taxon>Mucilaginibacter</taxon>
    </lineage>
</organism>
<dbReference type="AlphaFoldDB" id="A0A3E2NQL0"/>
<dbReference type="GO" id="GO:0016787">
    <property type="term" value="F:hydrolase activity"/>
    <property type="evidence" value="ECO:0007669"/>
    <property type="project" value="UniProtKB-KW"/>
</dbReference>
<feature type="chain" id="PRO_5017821951" evidence="1">
    <location>
        <begin position="23"/>
        <end position="269"/>
    </location>
</feature>
<feature type="signal peptide" evidence="1">
    <location>
        <begin position="1"/>
        <end position="22"/>
    </location>
</feature>
<dbReference type="RefSeq" id="WP_117383757.1">
    <property type="nucleotide sequence ID" value="NZ_QWDE01000002.1"/>
</dbReference>
<dbReference type="InterPro" id="IPR000801">
    <property type="entry name" value="Esterase-like"/>
</dbReference>
<dbReference type="Gene3D" id="3.40.50.1820">
    <property type="entry name" value="alpha/beta hydrolase"/>
    <property type="match status" value="1"/>
</dbReference>
<dbReference type="OrthoDB" id="9803578at2"/>
<dbReference type="SUPFAM" id="SSF53474">
    <property type="entry name" value="alpha/beta-Hydrolases"/>
    <property type="match status" value="1"/>
</dbReference>
<evidence type="ECO:0000256" key="1">
    <source>
        <dbReference type="SAM" id="SignalP"/>
    </source>
</evidence>
<evidence type="ECO:0000313" key="2">
    <source>
        <dbReference type="EMBL" id="RFZ83282.1"/>
    </source>
</evidence>